<dbReference type="GO" id="GO:0008483">
    <property type="term" value="F:transaminase activity"/>
    <property type="evidence" value="ECO:0007669"/>
    <property type="project" value="TreeGrafter"/>
</dbReference>
<dbReference type="EMBL" id="JACIIZ010000007">
    <property type="protein sequence ID" value="MBB6252266.1"/>
    <property type="molecule type" value="Genomic_DNA"/>
</dbReference>
<dbReference type="GO" id="GO:0000271">
    <property type="term" value="P:polysaccharide biosynthetic process"/>
    <property type="evidence" value="ECO:0007669"/>
    <property type="project" value="TreeGrafter"/>
</dbReference>
<comment type="caution">
    <text evidence="6">The sequence shown here is derived from an EMBL/GenBank/DDBJ whole genome shotgun (WGS) entry which is preliminary data.</text>
</comment>
<dbReference type="CDD" id="cd00616">
    <property type="entry name" value="AHBA_syn"/>
    <property type="match status" value="1"/>
</dbReference>
<dbReference type="Pfam" id="PF01041">
    <property type="entry name" value="DegT_DnrJ_EryC1"/>
    <property type="match status" value="1"/>
</dbReference>
<keyword evidence="7" id="KW-1185">Reference proteome</keyword>
<dbReference type="RefSeq" id="WP_184801502.1">
    <property type="nucleotide sequence ID" value="NZ_JACIIZ010000007.1"/>
</dbReference>
<dbReference type="InterPro" id="IPR000653">
    <property type="entry name" value="DegT/StrS_aminotransferase"/>
</dbReference>
<evidence type="ECO:0000256" key="3">
    <source>
        <dbReference type="PIRSR" id="PIRSR000390-1"/>
    </source>
</evidence>
<dbReference type="PANTHER" id="PTHR30244:SF36">
    <property type="entry name" value="3-OXO-GLUCOSE-6-PHOSPHATE:GLUTAMATE AMINOTRANSFERASE"/>
    <property type="match status" value="1"/>
</dbReference>
<feature type="active site" description="Proton acceptor" evidence="3">
    <location>
        <position position="184"/>
    </location>
</feature>
<dbReference type="Proteomes" id="UP000539175">
    <property type="component" value="Unassembled WGS sequence"/>
</dbReference>
<dbReference type="PANTHER" id="PTHR30244">
    <property type="entry name" value="TRANSAMINASE"/>
    <property type="match status" value="1"/>
</dbReference>
<dbReference type="AlphaFoldDB" id="A0A7X0AZL1"/>
<dbReference type="InterPro" id="IPR015421">
    <property type="entry name" value="PyrdxlP-dep_Trfase_major"/>
</dbReference>
<dbReference type="InterPro" id="IPR015424">
    <property type="entry name" value="PyrdxlP-dep_Trfase"/>
</dbReference>
<gene>
    <name evidence="6" type="ORF">FHS74_002826</name>
</gene>
<dbReference type="InterPro" id="IPR015422">
    <property type="entry name" value="PyrdxlP-dep_Trfase_small"/>
</dbReference>
<organism evidence="6 7">
    <name type="scientific">Nitrospirillum iridis</name>
    <dbReference type="NCBI Taxonomy" id="765888"/>
    <lineage>
        <taxon>Bacteria</taxon>
        <taxon>Pseudomonadati</taxon>
        <taxon>Pseudomonadota</taxon>
        <taxon>Alphaproteobacteria</taxon>
        <taxon>Rhodospirillales</taxon>
        <taxon>Azospirillaceae</taxon>
        <taxon>Nitrospirillum</taxon>
    </lineage>
</organism>
<evidence type="ECO:0000313" key="7">
    <source>
        <dbReference type="Proteomes" id="UP000539175"/>
    </source>
</evidence>
<proteinExistence type="inferred from homology"/>
<dbReference type="GO" id="GO:0030170">
    <property type="term" value="F:pyridoxal phosphate binding"/>
    <property type="evidence" value="ECO:0007669"/>
    <property type="project" value="TreeGrafter"/>
</dbReference>
<sequence>MKVRYSYLSQQFADPTEILEGIRQVVMRGDFTLGREVAEFERRFAELIGVKHAVGVNSGTDALKLPLKALGLGPGDEVITTANTFVATVGAINEVGARPVFVDCNDSFVMDVGRLEAAITPRTKAIMPVQFTGEVVDMVAVMEIAERHGLPVVEDACQSILGEWDGKRGGTWGIAGGFSLHPLKNLNVWGDSGIIVTNDDEMARKLRLLRNHGLATRDEVEILGYNSRLDTVQAVVGNWLIGQTHDITAKRIANGAWYDAAFAQIPQVTVPPRPARCRRVFHLYMIFAQDRDALYEHCKAAGISTKIHYPLPIYRHPGLSHLGHQAGDFPVADRHAGSLISFPVDQHISREEQQYVVDTVRAFYQGR</sequence>
<dbReference type="PIRSF" id="PIRSF000390">
    <property type="entry name" value="PLP_StrS"/>
    <property type="match status" value="1"/>
</dbReference>
<dbReference type="Gene3D" id="3.40.640.10">
    <property type="entry name" value="Type I PLP-dependent aspartate aminotransferase-like (Major domain)"/>
    <property type="match status" value="1"/>
</dbReference>
<feature type="modified residue" description="N6-(pyridoxal phosphate)lysine" evidence="4">
    <location>
        <position position="184"/>
    </location>
</feature>
<evidence type="ECO:0000256" key="5">
    <source>
        <dbReference type="RuleBase" id="RU004508"/>
    </source>
</evidence>
<dbReference type="Gene3D" id="3.90.1150.10">
    <property type="entry name" value="Aspartate Aminotransferase, domain 1"/>
    <property type="match status" value="1"/>
</dbReference>
<protein>
    <submittedName>
        <fullName evidence="6">dTDP-4-amino-4,6-dideoxygalactose transaminase</fullName>
    </submittedName>
</protein>
<dbReference type="SUPFAM" id="SSF53383">
    <property type="entry name" value="PLP-dependent transferases"/>
    <property type="match status" value="1"/>
</dbReference>
<comment type="similarity">
    <text evidence="2 5">Belongs to the DegT/DnrJ/EryC1 family.</text>
</comment>
<reference evidence="6 7" key="1">
    <citation type="submission" date="2020-08" db="EMBL/GenBank/DDBJ databases">
        <title>Genomic Encyclopedia of Type Strains, Phase IV (KMG-IV): sequencing the most valuable type-strain genomes for metagenomic binning, comparative biology and taxonomic classification.</title>
        <authorList>
            <person name="Goeker M."/>
        </authorList>
    </citation>
    <scope>NUCLEOTIDE SEQUENCE [LARGE SCALE GENOMIC DNA]</scope>
    <source>
        <strain evidence="6 7">DSM 22198</strain>
    </source>
</reference>
<accession>A0A7X0AZL1</accession>
<evidence type="ECO:0000256" key="1">
    <source>
        <dbReference type="ARBA" id="ARBA00022898"/>
    </source>
</evidence>
<evidence type="ECO:0000256" key="4">
    <source>
        <dbReference type="PIRSR" id="PIRSR000390-2"/>
    </source>
</evidence>
<evidence type="ECO:0000313" key="6">
    <source>
        <dbReference type="EMBL" id="MBB6252266.1"/>
    </source>
</evidence>
<keyword evidence="1 4" id="KW-0663">Pyridoxal phosphate</keyword>
<name>A0A7X0AZL1_9PROT</name>
<evidence type="ECO:0000256" key="2">
    <source>
        <dbReference type="ARBA" id="ARBA00037999"/>
    </source>
</evidence>